<dbReference type="OrthoDB" id="9806522at2"/>
<feature type="domain" description="Cation efflux protein cytoplasmic" evidence="10">
    <location>
        <begin position="222"/>
        <end position="285"/>
    </location>
</feature>
<keyword evidence="3" id="KW-0813">Transport</keyword>
<evidence type="ECO:0000256" key="2">
    <source>
        <dbReference type="ARBA" id="ARBA00008114"/>
    </source>
</evidence>
<dbReference type="EMBL" id="MRCG01000010">
    <property type="protein sequence ID" value="OKH47207.1"/>
    <property type="molecule type" value="Genomic_DNA"/>
</dbReference>
<accession>A0A1U7J424</accession>
<reference evidence="11 12" key="1">
    <citation type="submission" date="2016-11" db="EMBL/GenBank/DDBJ databases">
        <title>Draft Genome Sequences of Nine Cyanobacterial Strains from Diverse Habitats.</title>
        <authorList>
            <person name="Zhu T."/>
            <person name="Hou S."/>
            <person name="Lu X."/>
            <person name="Hess W.R."/>
        </authorList>
    </citation>
    <scope>NUCLEOTIDE SEQUENCE [LARGE SCALE GENOMIC DNA]</scope>
    <source>
        <strain evidence="11 12">NIES-30</strain>
    </source>
</reference>
<dbReference type="GO" id="GO:0005886">
    <property type="term" value="C:plasma membrane"/>
    <property type="evidence" value="ECO:0007669"/>
    <property type="project" value="TreeGrafter"/>
</dbReference>
<feature type="transmembrane region" description="Helical" evidence="8">
    <location>
        <begin position="46"/>
        <end position="64"/>
    </location>
</feature>
<dbReference type="Proteomes" id="UP000185557">
    <property type="component" value="Unassembled WGS sequence"/>
</dbReference>
<dbReference type="Gene3D" id="3.30.70.1350">
    <property type="entry name" value="Cation efflux protein, cytoplasmic domain"/>
    <property type="match status" value="1"/>
</dbReference>
<feature type="transmembrane region" description="Helical" evidence="8">
    <location>
        <begin position="124"/>
        <end position="145"/>
    </location>
</feature>
<comment type="caution">
    <text evidence="11">The sequence shown here is derived from an EMBL/GenBank/DDBJ whole genome shotgun (WGS) entry which is preliminary data.</text>
</comment>
<dbReference type="GO" id="GO:0006882">
    <property type="term" value="P:intracellular zinc ion homeostasis"/>
    <property type="evidence" value="ECO:0007669"/>
    <property type="project" value="TreeGrafter"/>
</dbReference>
<dbReference type="SUPFAM" id="SSF161111">
    <property type="entry name" value="Cation efflux protein transmembrane domain-like"/>
    <property type="match status" value="1"/>
</dbReference>
<evidence type="ECO:0000256" key="7">
    <source>
        <dbReference type="SAM" id="MobiDB-lite"/>
    </source>
</evidence>
<dbReference type="GO" id="GO:0015341">
    <property type="term" value="F:zinc efflux antiporter activity"/>
    <property type="evidence" value="ECO:0007669"/>
    <property type="project" value="TreeGrafter"/>
</dbReference>
<keyword evidence="5 8" id="KW-1133">Transmembrane helix</keyword>
<comment type="similarity">
    <text evidence="2">Belongs to the cation diffusion facilitator (CDF) transporter (TC 2.A.4) family.</text>
</comment>
<dbReference type="InterPro" id="IPR058533">
    <property type="entry name" value="Cation_efflux_TM"/>
</dbReference>
<keyword evidence="4 8" id="KW-0812">Transmembrane</keyword>
<feature type="transmembrane region" description="Helical" evidence="8">
    <location>
        <begin position="166"/>
        <end position="183"/>
    </location>
</feature>
<keyword evidence="12" id="KW-1185">Reference proteome</keyword>
<dbReference type="SUPFAM" id="SSF160240">
    <property type="entry name" value="Cation efflux protein cytoplasmic domain-like"/>
    <property type="match status" value="1"/>
</dbReference>
<evidence type="ECO:0000256" key="5">
    <source>
        <dbReference type="ARBA" id="ARBA00022989"/>
    </source>
</evidence>
<evidence type="ECO:0000256" key="1">
    <source>
        <dbReference type="ARBA" id="ARBA00004141"/>
    </source>
</evidence>
<organism evidence="11 12">
    <name type="scientific">Phormidium tenue NIES-30</name>
    <dbReference type="NCBI Taxonomy" id="549789"/>
    <lineage>
        <taxon>Bacteria</taxon>
        <taxon>Bacillati</taxon>
        <taxon>Cyanobacteriota</taxon>
        <taxon>Cyanophyceae</taxon>
        <taxon>Oscillatoriophycideae</taxon>
        <taxon>Oscillatoriales</taxon>
        <taxon>Oscillatoriaceae</taxon>
        <taxon>Phormidium</taxon>
    </lineage>
</organism>
<gene>
    <name evidence="11" type="ORF">NIES30_14690</name>
</gene>
<evidence type="ECO:0000313" key="11">
    <source>
        <dbReference type="EMBL" id="OKH47207.1"/>
    </source>
</evidence>
<proteinExistence type="inferred from homology"/>
<name>A0A1U7J424_9CYAN</name>
<dbReference type="Pfam" id="PF16916">
    <property type="entry name" value="ZT_dimer"/>
    <property type="match status" value="1"/>
</dbReference>
<dbReference type="InterPro" id="IPR027469">
    <property type="entry name" value="Cation_efflux_TMD_sf"/>
</dbReference>
<keyword evidence="6 8" id="KW-0472">Membrane</keyword>
<evidence type="ECO:0000256" key="4">
    <source>
        <dbReference type="ARBA" id="ARBA00022692"/>
    </source>
</evidence>
<protein>
    <submittedName>
        <fullName evidence="11">Cation transporter</fullName>
    </submittedName>
</protein>
<evidence type="ECO:0000259" key="9">
    <source>
        <dbReference type="Pfam" id="PF01545"/>
    </source>
</evidence>
<feature type="region of interest" description="Disordered" evidence="7">
    <location>
        <begin position="301"/>
        <end position="321"/>
    </location>
</feature>
<comment type="subcellular location">
    <subcellularLocation>
        <location evidence="1">Membrane</location>
        <topology evidence="1">Multi-pass membrane protein</topology>
    </subcellularLocation>
</comment>
<dbReference type="Gene3D" id="1.20.1510.10">
    <property type="entry name" value="Cation efflux protein transmembrane domain"/>
    <property type="match status" value="1"/>
</dbReference>
<dbReference type="InterPro" id="IPR050291">
    <property type="entry name" value="CDF_Transporter"/>
</dbReference>
<dbReference type="GO" id="GO:0015086">
    <property type="term" value="F:cadmium ion transmembrane transporter activity"/>
    <property type="evidence" value="ECO:0007669"/>
    <property type="project" value="TreeGrafter"/>
</dbReference>
<feature type="transmembrane region" description="Helical" evidence="8">
    <location>
        <begin position="85"/>
        <end position="104"/>
    </location>
</feature>
<dbReference type="STRING" id="549789.NIES30_14690"/>
<dbReference type="InterPro" id="IPR027470">
    <property type="entry name" value="Cation_efflux_CTD"/>
</dbReference>
<dbReference type="AlphaFoldDB" id="A0A1U7J424"/>
<evidence type="ECO:0000256" key="3">
    <source>
        <dbReference type="ARBA" id="ARBA00022448"/>
    </source>
</evidence>
<dbReference type="NCBIfam" id="TIGR01297">
    <property type="entry name" value="CDF"/>
    <property type="match status" value="1"/>
</dbReference>
<evidence type="ECO:0000313" key="12">
    <source>
        <dbReference type="Proteomes" id="UP000185557"/>
    </source>
</evidence>
<dbReference type="InterPro" id="IPR002524">
    <property type="entry name" value="Cation_efflux"/>
</dbReference>
<dbReference type="PANTHER" id="PTHR43840:SF15">
    <property type="entry name" value="MITOCHONDRIAL METAL TRANSPORTER 1-RELATED"/>
    <property type="match status" value="1"/>
</dbReference>
<evidence type="ECO:0000259" key="10">
    <source>
        <dbReference type="Pfam" id="PF16916"/>
    </source>
</evidence>
<evidence type="ECO:0000256" key="8">
    <source>
        <dbReference type="SAM" id="Phobius"/>
    </source>
</evidence>
<dbReference type="Pfam" id="PF01545">
    <property type="entry name" value="Cation_efflux"/>
    <property type="match status" value="1"/>
</dbReference>
<dbReference type="GO" id="GO:0015093">
    <property type="term" value="F:ferrous iron transmembrane transporter activity"/>
    <property type="evidence" value="ECO:0007669"/>
    <property type="project" value="TreeGrafter"/>
</dbReference>
<feature type="domain" description="Cation efflux protein transmembrane" evidence="9">
    <location>
        <begin position="17"/>
        <end position="214"/>
    </location>
</feature>
<evidence type="ECO:0000256" key="6">
    <source>
        <dbReference type="ARBA" id="ARBA00023136"/>
    </source>
</evidence>
<sequence length="321" mass="35170">MNEGEYQRRISYRLLLTTLWATLLLLAVQAIGGWANQSLTLLAESLHTLVDGFSTVLSLVAVTSPQRQMGREVWGHGRAEVAGSLILCAFLGFTGVSLLLIALRQVLGGLTGAATPFPVAIDSAVLRFTAAMVILNVALGIYASYQARSLSSQALKLNTRHFLADAWLSIVMIGVLLAIWQGQRWLDPVFALVLLPLVGRSLWRVLNEQLPMLLRPTAIAPEAISHIATQVEGVTRCTRIRSRGMVGRQVWVEIHLVLHPEFVESAETIGEQIDALLRQRYGPLRTQVWVESARPYQDAFSEPGMPNYLPPSSGNGGGDWA</sequence>
<dbReference type="InterPro" id="IPR036837">
    <property type="entry name" value="Cation_efflux_CTD_sf"/>
</dbReference>
<dbReference type="PANTHER" id="PTHR43840">
    <property type="entry name" value="MITOCHONDRIAL METAL TRANSPORTER 1-RELATED"/>
    <property type="match status" value="1"/>
</dbReference>